<dbReference type="InterPro" id="IPR050681">
    <property type="entry name" value="CDF/SLC30A"/>
</dbReference>
<dbReference type="GO" id="GO:0005886">
    <property type="term" value="C:plasma membrane"/>
    <property type="evidence" value="ECO:0007669"/>
    <property type="project" value="TreeGrafter"/>
</dbReference>
<evidence type="ECO:0000256" key="8">
    <source>
        <dbReference type="ARBA" id="ARBA00023136"/>
    </source>
</evidence>
<accession>D7KK71</accession>
<name>D7KK71_ARALL</name>
<dbReference type="Pfam" id="PF01545">
    <property type="entry name" value="Cation_efflux"/>
    <property type="match status" value="1"/>
</dbReference>
<keyword evidence="13" id="KW-1185">Reference proteome</keyword>
<dbReference type="InterPro" id="IPR027469">
    <property type="entry name" value="Cation_efflux_TMD_sf"/>
</dbReference>
<feature type="domain" description="Cation efflux protein transmembrane" evidence="10">
    <location>
        <begin position="45"/>
        <end position="133"/>
    </location>
</feature>
<evidence type="ECO:0000259" key="10">
    <source>
        <dbReference type="Pfam" id="PF01545"/>
    </source>
</evidence>
<evidence type="ECO:0000256" key="5">
    <source>
        <dbReference type="ARBA" id="ARBA00022906"/>
    </source>
</evidence>
<feature type="transmembrane region" description="Helical" evidence="9">
    <location>
        <begin position="33"/>
        <end position="55"/>
    </location>
</feature>
<dbReference type="SUPFAM" id="SSF160240">
    <property type="entry name" value="Cation efflux protein cytoplasmic domain-like"/>
    <property type="match status" value="1"/>
</dbReference>
<evidence type="ECO:0008006" key="14">
    <source>
        <dbReference type="Google" id="ProtNLM"/>
    </source>
</evidence>
<dbReference type="InterPro" id="IPR036837">
    <property type="entry name" value="Cation_efflux_CTD_sf"/>
</dbReference>
<proteinExistence type="inferred from homology"/>
<keyword evidence="5" id="KW-0864">Zinc transport</keyword>
<evidence type="ECO:0000256" key="9">
    <source>
        <dbReference type="SAM" id="Phobius"/>
    </source>
</evidence>
<dbReference type="STRING" id="81972.D7KK71"/>
<dbReference type="EMBL" id="GL348713">
    <property type="protein sequence ID" value="EFH67365.1"/>
    <property type="molecule type" value="Genomic_DNA"/>
</dbReference>
<evidence type="ECO:0000256" key="7">
    <source>
        <dbReference type="ARBA" id="ARBA00023065"/>
    </source>
</evidence>
<dbReference type="HOGENOM" id="CLU_1226292_0_0_1"/>
<keyword evidence="8 9" id="KW-0472">Membrane</keyword>
<keyword evidence="6 9" id="KW-1133">Transmembrane helix</keyword>
<gene>
    <name evidence="12" type="ORF">ARALYDRAFT_891053</name>
</gene>
<feature type="domain" description="Cation efflux protein cytoplasmic" evidence="11">
    <location>
        <begin position="149"/>
        <end position="222"/>
    </location>
</feature>
<sequence>MEIKTCGETTCEFYSAITISEDNEDRSMSRKKLATVIIICLNQNVACFAISMFALYASGWKPTPRRTFGYFRIEILLNLVSIQIIWLLTGILVYEAIKRLGHQNKEIKGPLMFGVACFGVIVNLVMVFVLGTISTTWKLLNILMETAPKDFDCTRLVEGLCDMDEVIAVHELHVWAITVGKVCLTCHVRLKHEANTDAMLDKIIEHIKREHKISHVTVQVEREQNP</sequence>
<keyword evidence="5" id="KW-0862">Zinc</keyword>
<evidence type="ECO:0000256" key="3">
    <source>
        <dbReference type="ARBA" id="ARBA00022448"/>
    </source>
</evidence>
<comment type="subcellular location">
    <subcellularLocation>
        <location evidence="1">Membrane</location>
        <topology evidence="1">Multi-pass membrane protein</topology>
    </subcellularLocation>
</comment>
<comment type="similarity">
    <text evidence="2">Belongs to the cation diffusion facilitator (CDF) transporter (TC 2.A.4) family. SLC30A subfamily.</text>
</comment>
<keyword evidence="7" id="KW-0406">Ion transport</keyword>
<keyword evidence="4 9" id="KW-0812">Transmembrane</keyword>
<evidence type="ECO:0000256" key="4">
    <source>
        <dbReference type="ARBA" id="ARBA00022692"/>
    </source>
</evidence>
<dbReference type="InterPro" id="IPR027470">
    <property type="entry name" value="Cation_efflux_CTD"/>
</dbReference>
<feature type="transmembrane region" description="Helical" evidence="9">
    <location>
        <begin position="75"/>
        <end position="97"/>
    </location>
</feature>
<organism evidence="13">
    <name type="scientific">Arabidopsis lyrata subsp. lyrata</name>
    <name type="common">Lyre-leaved rock-cress</name>
    <dbReference type="NCBI Taxonomy" id="81972"/>
    <lineage>
        <taxon>Eukaryota</taxon>
        <taxon>Viridiplantae</taxon>
        <taxon>Streptophyta</taxon>
        <taxon>Embryophyta</taxon>
        <taxon>Tracheophyta</taxon>
        <taxon>Spermatophyta</taxon>
        <taxon>Magnoliopsida</taxon>
        <taxon>eudicotyledons</taxon>
        <taxon>Gunneridae</taxon>
        <taxon>Pentapetalae</taxon>
        <taxon>rosids</taxon>
        <taxon>malvids</taxon>
        <taxon>Brassicales</taxon>
        <taxon>Brassicaceae</taxon>
        <taxon>Camelineae</taxon>
        <taxon>Arabidopsis</taxon>
    </lineage>
</organism>
<dbReference type="PANTHER" id="PTHR11562:SF100">
    <property type="entry name" value="METAL TOLERANCE PROTEIN A2"/>
    <property type="match status" value="1"/>
</dbReference>
<dbReference type="InterPro" id="IPR002524">
    <property type="entry name" value="Cation_efflux"/>
</dbReference>
<evidence type="ECO:0000313" key="13">
    <source>
        <dbReference type="Proteomes" id="UP000008694"/>
    </source>
</evidence>
<dbReference type="GO" id="GO:0005385">
    <property type="term" value="F:zinc ion transmembrane transporter activity"/>
    <property type="evidence" value="ECO:0007669"/>
    <property type="project" value="TreeGrafter"/>
</dbReference>
<dbReference type="AlphaFoldDB" id="D7KK71"/>
<dbReference type="Proteomes" id="UP000008694">
    <property type="component" value="Unassembled WGS sequence"/>
</dbReference>
<dbReference type="eggNOG" id="KOG1482">
    <property type="taxonomic scope" value="Eukaryota"/>
</dbReference>
<dbReference type="PANTHER" id="PTHR11562">
    <property type="entry name" value="CATION EFFLUX PROTEIN/ ZINC TRANSPORTER"/>
    <property type="match status" value="1"/>
</dbReference>
<evidence type="ECO:0000256" key="1">
    <source>
        <dbReference type="ARBA" id="ARBA00004141"/>
    </source>
</evidence>
<feature type="transmembrane region" description="Helical" evidence="9">
    <location>
        <begin position="109"/>
        <end position="133"/>
    </location>
</feature>
<evidence type="ECO:0000313" key="12">
    <source>
        <dbReference type="EMBL" id="EFH67365.1"/>
    </source>
</evidence>
<dbReference type="GO" id="GO:0005773">
    <property type="term" value="C:vacuole"/>
    <property type="evidence" value="ECO:0007669"/>
    <property type="project" value="TreeGrafter"/>
</dbReference>
<dbReference type="NCBIfam" id="TIGR01297">
    <property type="entry name" value="CDF"/>
    <property type="match status" value="1"/>
</dbReference>
<dbReference type="InterPro" id="IPR058533">
    <property type="entry name" value="Cation_efflux_TM"/>
</dbReference>
<keyword evidence="3" id="KW-0813">Transport</keyword>
<dbReference type="Gene3D" id="1.20.1510.10">
    <property type="entry name" value="Cation efflux protein transmembrane domain"/>
    <property type="match status" value="1"/>
</dbReference>
<dbReference type="Pfam" id="PF16916">
    <property type="entry name" value="ZT_dimer"/>
    <property type="match status" value="1"/>
</dbReference>
<protein>
    <recommendedName>
        <fullName evidence="14">Cation efflux family protein</fullName>
    </recommendedName>
</protein>
<reference evidence="13" key="1">
    <citation type="journal article" date="2011" name="Nat. Genet.">
        <title>The Arabidopsis lyrata genome sequence and the basis of rapid genome size change.</title>
        <authorList>
            <person name="Hu T.T."/>
            <person name="Pattyn P."/>
            <person name="Bakker E.G."/>
            <person name="Cao J."/>
            <person name="Cheng J.-F."/>
            <person name="Clark R.M."/>
            <person name="Fahlgren N."/>
            <person name="Fawcett J.A."/>
            <person name="Grimwood J."/>
            <person name="Gundlach H."/>
            <person name="Haberer G."/>
            <person name="Hollister J.D."/>
            <person name="Ossowski S."/>
            <person name="Ottilar R.P."/>
            <person name="Salamov A.A."/>
            <person name="Schneeberger K."/>
            <person name="Spannagl M."/>
            <person name="Wang X."/>
            <person name="Yang L."/>
            <person name="Nasrallah M.E."/>
            <person name="Bergelson J."/>
            <person name="Carrington J.C."/>
            <person name="Gaut B.S."/>
            <person name="Schmutz J."/>
            <person name="Mayer K.F.X."/>
            <person name="Van de Peer Y."/>
            <person name="Grigoriev I.V."/>
            <person name="Nordborg M."/>
            <person name="Weigel D."/>
            <person name="Guo Y.-L."/>
        </authorList>
    </citation>
    <scope>NUCLEOTIDE SEQUENCE [LARGE SCALE GENOMIC DNA]</scope>
    <source>
        <strain evidence="13">cv. MN47</strain>
    </source>
</reference>
<evidence type="ECO:0000259" key="11">
    <source>
        <dbReference type="Pfam" id="PF16916"/>
    </source>
</evidence>
<dbReference type="SUPFAM" id="SSF161111">
    <property type="entry name" value="Cation efflux protein transmembrane domain-like"/>
    <property type="match status" value="1"/>
</dbReference>
<evidence type="ECO:0000256" key="2">
    <source>
        <dbReference type="ARBA" id="ARBA00008873"/>
    </source>
</evidence>
<evidence type="ECO:0000256" key="6">
    <source>
        <dbReference type="ARBA" id="ARBA00022989"/>
    </source>
</evidence>
<dbReference type="Gramene" id="scaffold_103847.1">
    <property type="protein sequence ID" value="scaffold_103847.1"/>
    <property type="gene ID" value="scaffold_103847.1"/>
</dbReference>